<feature type="compositionally biased region" description="Polar residues" evidence="1">
    <location>
        <begin position="331"/>
        <end position="340"/>
    </location>
</feature>
<protein>
    <submittedName>
        <fullName evidence="2">Uncharacterized protein</fullName>
    </submittedName>
</protein>
<feature type="compositionally biased region" description="Acidic residues" evidence="1">
    <location>
        <begin position="210"/>
        <end position="222"/>
    </location>
</feature>
<evidence type="ECO:0000256" key="1">
    <source>
        <dbReference type="SAM" id="MobiDB-lite"/>
    </source>
</evidence>
<accession>A0AAD3E3T5</accession>
<dbReference type="AlphaFoldDB" id="A0AAD3E3T5"/>
<dbReference type="Proteomes" id="UP001054857">
    <property type="component" value="Unassembled WGS sequence"/>
</dbReference>
<feature type="region of interest" description="Disordered" evidence="1">
    <location>
        <begin position="323"/>
        <end position="383"/>
    </location>
</feature>
<evidence type="ECO:0000313" key="2">
    <source>
        <dbReference type="EMBL" id="GFR50866.1"/>
    </source>
</evidence>
<feature type="compositionally biased region" description="Low complexity" evidence="1">
    <location>
        <begin position="146"/>
        <end position="167"/>
    </location>
</feature>
<feature type="compositionally biased region" description="Polar residues" evidence="1">
    <location>
        <begin position="225"/>
        <end position="253"/>
    </location>
</feature>
<comment type="caution">
    <text evidence="2">The sequence shown here is derived from an EMBL/GenBank/DDBJ whole genome shotgun (WGS) entry which is preliminary data.</text>
</comment>
<feature type="region of interest" description="Disordered" evidence="1">
    <location>
        <begin position="146"/>
        <end position="303"/>
    </location>
</feature>
<feature type="compositionally biased region" description="Low complexity" evidence="1">
    <location>
        <begin position="264"/>
        <end position="291"/>
    </location>
</feature>
<name>A0AAD3E3T5_9CHLO</name>
<evidence type="ECO:0000313" key="3">
    <source>
        <dbReference type="Proteomes" id="UP001054857"/>
    </source>
</evidence>
<sequence>MGAPITPEFVRQLASSLSVSNPAEWSLAYALAGVPLPSGWTPIVHADGTVAFLASGSRSPQQEHPLLDTALRALEQLRASQDTSAGTATLLGPFEDLDAPAPELFFLDVQTDERIPESDCSRDAIIPELPQDVLQLLLEGANEYVEGPQGQEQQAEEAGAGALGAAAAEEEDGIDATTEPDAATVGEAAATSDGAQGERPKDAASVNPDTDADDYADDDFDDASQRATGSDQESRPGSQRSNSAASLCGSTPAKSPLIPAAGNGSRPSSRADGGGAAAAAAAGGSRASSVIGDGGGGGGVLGSASSVVAEASAAGASTSDCLPYSAAVSPLQPSSKPPLTSSDSASAAAQEEDEAYAASRGSGGAGGGDGGSGGGGSGSRVQSDVGEVVGSFAGDVDRAPSCVSGRSSSSSAGGRSSSGSAAGRSGRRGPPPVPPPSGRLSFFGWWFEDIESSDLTFRIDSTPQAGGGLAPRHCTLSYDFASATFSFVVRDPVTPPAPGQPHERVPELRIPGLSGDQVVITDTNRPADVWDLHLGARLRVLGKPLVLKNSDLATAQWHAGYFRQLKALRDQLAQEVQKYKPRVLRPGLVTDKGAVRQQAGQQLRHVAGQVAELIEDLRQYRPAKAESFMAALPIVL</sequence>
<feature type="compositionally biased region" description="Gly residues" evidence="1">
    <location>
        <begin position="292"/>
        <end position="301"/>
    </location>
</feature>
<dbReference type="EMBL" id="BMAR01000042">
    <property type="protein sequence ID" value="GFR50866.1"/>
    <property type="molecule type" value="Genomic_DNA"/>
</dbReference>
<reference evidence="2 3" key="1">
    <citation type="journal article" date="2021" name="Sci. Rep.">
        <title>Genome sequencing of the multicellular alga Astrephomene provides insights into convergent evolution of germ-soma differentiation.</title>
        <authorList>
            <person name="Yamashita S."/>
            <person name="Yamamoto K."/>
            <person name="Matsuzaki R."/>
            <person name="Suzuki S."/>
            <person name="Yamaguchi H."/>
            <person name="Hirooka S."/>
            <person name="Minakuchi Y."/>
            <person name="Miyagishima S."/>
            <person name="Kawachi M."/>
            <person name="Toyoda A."/>
            <person name="Nozaki H."/>
        </authorList>
    </citation>
    <scope>NUCLEOTIDE SEQUENCE [LARGE SCALE GENOMIC DNA]</scope>
    <source>
        <strain evidence="2 3">NIES-4017</strain>
    </source>
</reference>
<feature type="compositionally biased region" description="Gly residues" evidence="1">
    <location>
        <begin position="361"/>
        <end position="378"/>
    </location>
</feature>
<feature type="compositionally biased region" description="Low complexity" evidence="1">
    <location>
        <begin position="399"/>
        <end position="424"/>
    </location>
</feature>
<keyword evidence="3" id="KW-1185">Reference proteome</keyword>
<gene>
    <name evidence="2" type="ORF">Agub_g13153</name>
</gene>
<feature type="region of interest" description="Disordered" evidence="1">
    <location>
        <begin position="399"/>
        <end position="438"/>
    </location>
</feature>
<proteinExistence type="predicted"/>
<organism evidence="2 3">
    <name type="scientific">Astrephomene gubernaculifera</name>
    <dbReference type="NCBI Taxonomy" id="47775"/>
    <lineage>
        <taxon>Eukaryota</taxon>
        <taxon>Viridiplantae</taxon>
        <taxon>Chlorophyta</taxon>
        <taxon>core chlorophytes</taxon>
        <taxon>Chlorophyceae</taxon>
        <taxon>CS clade</taxon>
        <taxon>Chlamydomonadales</taxon>
        <taxon>Astrephomenaceae</taxon>
        <taxon>Astrephomene</taxon>
    </lineage>
</organism>